<organism evidence="12 13">
    <name type="scientific">Rhodotorula paludigena</name>
    <dbReference type="NCBI Taxonomy" id="86838"/>
    <lineage>
        <taxon>Eukaryota</taxon>
        <taxon>Fungi</taxon>
        <taxon>Dikarya</taxon>
        <taxon>Basidiomycota</taxon>
        <taxon>Pucciniomycotina</taxon>
        <taxon>Microbotryomycetes</taxon>
        <taxon>Sporidiobolales</taxon>
        <taxon>Sporidiobolaceae</taxon>
        <taxon>Rhodotorula</taxon>
    </lineage>
</organism>
<feature type="region of interest" description="Disordered" evidence="10">
    <location>
        <begin position="87"/>
        <end position="327"/>
    </location>
</feature>
<feature type="compositionally biased region" description="Basic and acidic residues" evidence="10">
    <location>
        <begin position="288"/>
        <end position="298"/>
    </location>
</feature>
<evidence type="ECO:0000256" key="9">
    <source>
        <dbReference type="ARBA" id="ARBA00023242"/>
    </source>
</evidence>
<feature type="compositionally biased region" description="Basic and acidic residues" evidence="10">
    <location>
        <begin position="175"/>
        <end position="257"/>
    </location>
</feature>
<feature type="compositionally biased region" description="Low complexity" evidence="10">
    <location>
        <begin position="149"/>
        <end position="167"/>
    </location>
</feature>
<feature type="compositionally biased region" description="Acidic residues" evidence="10">
    <location>
        <begin position="450"/>
        <end position="462"/>
    </location>
</feature>
<evidence type="ECO:0000256" key="6">
    <source>
        <dbReference type="ARBA" id="ARBA00022448"/>
    </source>
</evidence>
<dbReference type="PANTHER" id="PTHR31196">
    <property type="entry name" value="RNA POLYMERASE II NUCLEAR LOCALIZATION PROTEIN SLC7A6OS-RELATED"/>
    <property type="match status" value="1"/>
</dbReference>
<feature type="domain" description="Transcription factor Iwr1" evidence="11">
    <location>
        <begin position="326"/>
        <end position="428"/>
    </location>
</feature>
<evidence type="ECO:0000256" key="3">
    <source>
        <dbReference type="ARBA" id="ARBA00004496"/>
    </source>
</evidence>
<comment type="subcellular location">
    <subcellularLocation>
        <location evidence="3">Cytoplasm</location>
    </subcellularLocation>
    <subcellularLocation>
        <location evidence="2">Nucleus</location>
    </subcellularLocation>
</comment>
<dbReference type="InterPro" id="IPR013883">
    <property type="entry name" value="TF_Iwr1_dom"/>
</dbReference>
<dbReference type="GO" id="GO:0005634">
    <property type="term" value="C:nucleus"/>
    <property type="evidence" value="ECO:0007669"/>
    <property type="project" value="UniProtKB-SubCell"/>
</dbReference>
<feature type="compositionally biased region" description="Low complexity" evidence="10">
    <location>
        <begin position="463"/>
        <end position="472"/>
    </location>
</feature>
<dbReference type="Pfam" id="PF08574">
    <property type="entry name" value="Iwr1"/>
    <property type="match status" value="1"/>
</dbReference>
<keyword evidence="9" id="KW-0539">Nucleus</keyword>
<accession>A0AAV5GWV3</accession>
<gene>
    <name evidence="12" type="ORF">Rhopal_007519-T1</name>
</gene>
<proteinExistence type="inferred from homology"/>
<evidence type="ECO:0000256" key="1">
    <source>
        <dbReference type="ARBA" id="ARBA00003202"/>
    </source>
</evidence>
<feature type="region of interest" description="Disordered" evidence="10">
    <location>
        <begin position="1"/>
        <end position="63"/>
    </location>
</feature>
<feature type="compositionally biased region" description="Low complexity" evidence="10">
    <location>
        <begin position="339"/>
        <end position="355"/>
    </location>
</feature>
<evidence type="ECO:0000313" key="12">
    <source>
        <dbReference type="EMBL" id="GJN94439.1"/>
    </source>
</evidence>
<keyword evidence="8" id="KW-0653">Protein transport</keyword>
<sequence>MAGKAAGEGAHPPHLSILRIKRKRTDQPTPLDALVIEHAEPSHKRRKNTQQHQPDPQAAPGRGIFRFAETVPLDSFSTPSKTRSLRDRINAFLAHPPPSLSRAASSSSLRTAAFSPSTASAPHSPSASLANSPLLPPGSPAGSTRRKLPSSLRAARAAASAGSSDSLPPSPASRENTRERDRDRASDLHADRSRLRYRIVEERRTAAARVEAAERAREDDEIRRGLRPPRVVDSRAVAREREEREREKREREEEGIRIYEAVAEEGGEGGEKGGEKGRRRRAPPAGWKKSEEQVREESAAMDQFGDMLKEYLSHQDERDSSTDSDEDFVYDVYYREVRPAGSSAGPAAAALSSEAVGKDAGGAGGWDVGSLDGLKRIGQLAGLVDDEDDPDQLLMHEQDVDPSSEEEDHADQDSNEENDYRNDYPDDDDPDSDNQTMGMGHMRGRRNEWSDEDESDSEDEGGMSDSDGGYSD</sequence>
<keyword evidence="7" id="KW-0963">Cytoplasm</keyword>
<comment type="caution">
    <text evidence="12">The sequence shown here is derived from an EMBL/GenBank/DDBJ whole genome shotgun (WGS) entry which is preliminary data.</text>
</comment>
<dbReference type="GO" id="GO:0032502">
    <property type="term" value="P:developmental process"/>
    <property type="evidence" value="ECO:0007669"/>
    <property type="project" value="TreeGrafter"/>
</dbReference>
<evidence type="ECO:0000313" key="13">
    <source>
        <dbReference type="Proteomes" id="UP001342314"/>
    </source>
</evidence>
<feature type="region of interest" description="Disordered" evidence="10">
    <location>
        <begin position="339"/>
        <end position="472"/>
    </location>
</feature>
<evidence type="ECO:0000256" key="4">
    <source>
        <dbReference type="ARBA" id="ARBA00010218"/>
    </source>
</evidence>
<keyword evidence="6" id="KW-0813">Transport</keyword>
<comment type="similarity">
    <text evidence="4">Belongs to the IWR1/SLC7A6OS family.</text>
</comment>
<dbReference type="PANTHER" id="PTHR31196:SF2">
    <property type="entry name" value="RNA POLYMERASE II NUCLEAR LOCALIZATION PROTEIN SLC7A6OS-RELATED"/>
    <property type="match status" value="1"/>
</dbReference>
<feature type="compositionally biased region" description="Low complexity" evidence="10">
    <location>
        <begin position="100"/>
        <end position="133"/>
    </location>
</feature>
<comment type="function">
    <text evidence="1">Directs RNA polymerase II nuclear import.</text>
</comment>
<dbReference type="GO" id="GO:0005737">
    <property type="term" value="C:cytoplasm"/>
    <property type="evidence" value="ECO:0007669"/>
    <property type="project" value="UniProtKB-SubCell"/>
</dbReference>
<evidence type="ECO:0000256" key="2">
    <source>
        <dbReference type="ARBA" id="ARBA00004123"/>
    </source>
</evidence>
<dbReference type="EMBL" id="BQKY01000017">
    <property type="protein sequence ID" value="GJN94439.1"/>
    <property type="molecule type" value="Genomic_DNA"/>
</dbReference>
<dbReference type="InterPro" id="IPR040218">
    <property type="entry name" value="SLC7A6OS"/>
</dbReference>
<evidence type="ECO:0000259" key="11">
    <source>
        <dbReference type="Pfam" id="PF08574"/>
    </source>
</evidence>
<dbReference type="AlphaFoldDB" id="A0AAV5GWV3"/>
<evidence type="ECO:0000256" key="5">
    <source>
        <dbReference type="ARBA" id="ARBA00017036"/>
    </source>
</evidence>
<evidence type="ECO:0000256" key="10">
    <source>
        <dbReference type="SAM" id="MobiDB-lite"/>
    </source>
</evidence>
<feature type="compositionally biased region" description="Basic and acidic residues" evidence="10">
    <location>
        <begin position="307"/>
        <end position="321"/>
    </location>
</feature>
<dbReference type="GO" id="GO:0015031">
    <property type="term" value="P:protein transport"/>
    <property type="evidence" value="ECO:0007669"/>
    <property type="project" value="UniProtKB-KW"/>
</dbReference>
<protein>
    <recommendedName>
        <fullName evidence="5">Probable RNA polymerase II nuclear localization protein SLC7A6OS</fullName>
    </recommendedName>
</protein>
<reference evidence="12 13" key="1">
    <citation type="submission" date="2021-12" db="EMBL/GenBank/DDBJ databases">
        <title>High titer production of polyol ester of fatty acids by Rhodotorula paludigena BS15 towards product separation-free biomass refinery.</title>
        <authorList>
            <person name="Mano J."/>
            <person name="Ono H."/>
            <person name="Tanaka T."/>
            <person name="Naito K."/>
            <person name="Sushida H."/>
            <person name="Ike M."/>
            <person name="Tokuyasu K."/>
            <person name="Kitaoka M."/>
        </authorList>
    </citation>
    <scope>NUCLEOTIDE SEQUENCE [LARGE SCALE GENOMIC DNA]</scope>
    <source>
        <strain evidence="12 13">BS15</strain>
    </source>
</reference>
<name>A0AAV5GWV3_9BASI</name>
<dbReference type="Proteomes" id="UP001342314">
    <property type="component" value="Unassembled WGS sequence"/>
</dbReference>
<feature type="compositionally biased region" description="Acidic residues" evidence="10">
    <location>
        <begin position="400"/>
        <end position="417"/>
    </location>
</feature>
<keyword evidence="13" id="KW-1185">Reference proteome</keyword>
<evidence type="ECO:0000256" key="8">
    <source>
        <dbReference type="ARBA" id="ARBA00022927"/>
    </source>
</evidence>
<evidence type="ECO:0000256" key="7">
    <source>
        <dbReference type="ARBA" id="ARBA00022490"/>
    </source>
</evidence>